<evidence type="ECO:0000313" key="7">
    <source>
        <dbReference type="EMBL" id="WEG73897.1"/>
    </source>
</evidence>
<protein>
    <submittedName>
        <fullName evidence="7">Antiholin-like murein hydrolase modulator LrgA</fullName>
    </submittedName>
</protein>
<evidence type="ECO:0000256" key="1">
    <source>
        <dbReference type="ARBA" id="ARBA00004651"/>
    </source>
</evidence>
<dbReference type="RefSeq" id="WP_275469696.1">
    <property type="nucleotide sequence ID" value="NZ_CP110232.1"/>
</dbReference>
<feature type="transmembrane region" description="Helical" evidence="6">
    <location>
        <begin position="36"/>
        <end position="53"/>
    </location>
</feature>
<evidence type="ECO:0000256" key="4">
    <source>
        <dbReference type="ARBA" id="ARBA00022989"/>
    </source>
</evidence>
<name>A0AAF0CWB8_9ENTE</name>
<feature type="transmembrane region" description="Helical" evidence="6">
    <location>
        <begin position="12"/>
        <end position="30"/>
    </location>
</feature>
<dbReference type="Proteomes" id="UP001179647">
    <property type="component" value="Chromosome"/>
</dbReference>
<evidence type="ECO:0000256" key="2">
    <source>
        <dbReference type="ARBA" id="ARBA00022475"/>
    </source>
</evidence>
<organism evidence="7 8">
    <name type="scientific">Vagococcus intermedius</name>
    <dbReference type="NCBI Taxonomy" id="2991418"/>
    <lineage>
        <taxon>Bacteria</taxon>
        <taxon>Bacillati</taxon>
        <taxon>Bacillota</taxon>
        <taxon>Bacilli</taxon>
        <taxon>Lactobacillales</taxon>
        <taxon>Enterococcaceae</taxon>
        <taxon>Vagococcus</taxon>
    </lineage>
</organism>
<gene>
    <name evidence="7" type="primary">lrgA</name>
    <name evidence="7" type="ORF">OL234_03010</name>
</gene>
<dbReference type="PANTHER" id="PTHR33931:SF4">
    <property type="entry name" value="ANTIHOLIN-LIKE PROTEIN LRGA"/>
    <property type="match status" value="1"/>
</dbReference>
<proteinExistence type="predicted"/>
<keyword evidence="8" id="KW-1185">Reference proteome</keyword>
<accession>A0AAF0CWB8</accession>
<keyword evidence="5 6" id="KW-0472">Membrane</keyword>
<dbReference type="PANTHER" id="PTHR33931">
    <property type="entry name" value="HOLIN-LIKE PROTEIN CIDA-RELATED"/>
    <property type="match status" value="1"/>
</dbReference>
<reference evidence="7" key="1">
    <citation type="submission" date="2022-10" db="EMBL/GenBank/DDBJ databases">
        <title>Vagococcus sp. isolated from poultry meat.</title>
        <authorList>
            <person name="Johansson P."/>
            <person name="Bjorkroth J."/>
        </authorList>
    </citation>
    <scope>NUCLEOTIDE SEQUENCE</scope>
    <source>
        <strain evidence="7">STAA11</strain>
    </source>
</reference>
<keyword evidence="7" id="KW-0378">Hydrolase</keyword>
<dbReference type="AlphaFoldDB" id="A0AAF0CWB8"/>
<dbReference type="Pfam" id="PF03788">
    <property type="entry name" value="LrgA"/>
    <property type="match status" value="1"/>
</dbReference>
<feature type="transmembrane region" description="Helical" evidence="6">
    <location>
        <begin position="94"/>
        <end position="117"/>
    </location>
</feature>
<dbReference type="NCBIfam" id="NF003155">
    <property type="entry name" value="PRK04125.1"/>
    <property type="match status" value="1"/>
</dbReference>
<dbReference type="InterPro" id="IPR005538">
    <property type="entry name" value="LrgA/CidA"/>
</dbReference>
<evidence type="ECO:0000256" key="6">
    <source>
        <dbReference type="SAM" id="Phobius"/>
    </source>
</evidence>
<feature type="transmembrane region" description="Helical" evidence="6">
    <location>
        <begin position="65"/>
        <end position="88"/>
    </location>
</feature>
<keyword evidence="4 6" id="KW-1133">Transmembrane helix</keyword>
<keyword evidence="3 6" id="KW-0812">Transmembrane</keyword>
<keyword evidence="2" id="KW-1003">Cell membrane</keyword>
<evidence type="ECO:0000256" key="5">
    <source>
        <dbReference type="ARBA" id="ARBA00023136"/>
    </source>
</evidence>
<sequence>MSKQKYYSFLEQAFVFAAIMLLSNIIIKFLPFPMPASVMGLILLFIALCTKVVKLEQVEGLGTSLTGLISFLFVPSGISVINSLGIMGEYGVQIVAIIIIATVILLAVTGWSASALLKLRDKHSGSLNNVKEAVKTSTVMPNKQLEEVK</sequence>
<dbReference type="EMBL" id="CP110232">
    <property type="protein sequence ID" value="WEG73897.1"/>
    <property type="molecule type" value="Genomic_DNA"/>
</dbReference>
<dbReference type="GO" id="GO:0016787">
    <property type="term" value="F:hydrolase activity"/>
    <property type="evidence" value="ECO:0007669"/>
    <property type="project" value="UniProtKB-KW"/>
</dbReference>
<dbReference type="KEGG" id="vie:OL234_03010"/>
<comment type="subcellular location">
    <subcellularLocation>
        <location evidence="1">Cell membrane</location>
        <topology evidence="1">Multi-pass membrane protein</topology>
    </subcellularLocation>
</comment>
<evidence type="ECO:0000256" key="3">
    <source>
        <dbReference type="ARBA" id="ARBA00022692"/>
    </source>
</evidence>
<dbReference type="GO" id="GO:0005886">
    <property type="term" value="C:plasma membrane"/>
    <property type="evidence" value="ECO:0007669"/>
    <property type="project" value="UniProtKB-SubCell"/>
</dbReference>
<evidence type="ECO:0000313" key="8">
    <source>
        <dbReference type="Proteomes" id="UP001179647"/>
    </source>
</evidence>